<evidence type="ECO:0000259" key="5">
    <source>
        <dbReference type="Pfam" id="PF00535"/>
    </source>
</evidence>
<dbReference type="RefSeq" id="WP_132604683.1">
    <property type="nucleotide sequence ID" value="NZ_SMKO01000193.1"/>
</dbReference>
<dbReference type="AlphaFoldDB" id="A0A4R4UUC2"/>
<organism evidence="6 7">
    <name type="scientific">Nonomuraea deserti</name>
    <dbReference type="NCBI Taxonomy" id="1848322"/>
    <lineage>
        <taxon>Bacteria</taxon>
        <taxon>Bacillati</taxon>
        <taxon>Actinomycetota</taxon>
        <taxon>Actinomycetes</taxon>
        <taxon>Streptosporangiales</taxon>
        <taxon>Streptosporangiaceae</taxon>
        <taxon>Nonomuraea</taxon>
    </lineage>
</organism>
<comment type="similarity">
    <text evidence="2">Belongs to the glycosyltransferase 2 family.</text>
</comment>
<evidence type="ECO:0000256" key="1">
    <source>
        <dbReference type="ARBA" id="ARBA00004776"/>
    </source>
</evidence>
<sequence length="273" mass="28877">MITVVIPTIGRATLLDTLAAVGSAMPVIVVDDRAAPAGRGSASGVVESLPERVRVVRSRGRGPAAARNAGWRAAETPWVVFLDDDVIPAPGWGEAVWKDLVDLPDDVAGSQGRIVVPLPAGRRPTDGERHTAGLSGALWVTADMAYRRPVLESAGGFDERFPRAYREDADLALRVTRAGHRLVRGQRTTTHPVRDDGFWASVRFQRGNADDALMRRLHGPGWRAAVGGGSGRLRVHAATTAAALAATALGASALLRGTGCRGGPGPDRSRAWR</sequence>
<feature type="non-terminal residue" evidence="6">
    <location>
        <position position="273"/>
    </location>
</feature>
<dbReference type="Pfam" id="PF00535">
    <property type="entry name" value="Glycos_transf_2"/>
    <property type="match status" value="1"/>
</dbReference>
<name>A0A4R4UUC2_9ACTN</name>
<evidence type="ECO:0000256" key="4">
    <source>
        <dbReference type="ARBA" id="ARBA00022679"/>
    </source>
</evidence>
<dbReference type="Gene3D" id="3.90.550.10">
    <property type="entry name" value="Spore Coat Polysaccharide Biosynthesis Protein SpsA, Chain A"/>
    <property type="match status" value="1"/>
</dbReference>
<keyword evidence="3" id="KW-0328">Glycosyltransferase</keyword>
<comment type="pathway">
    <text evidence="1">Cell wall biogenesis; cell wall polysaccharide biosynthesis.</text>
</comment>
<keyword evidence="4 6" id="KW-0808">Transferase</keyword>
<dbReference type="Proteomes" id="UP000295258">
    <property type="component" value="Unassembled WGS sequence"/>
</dbReference>
<evidence type="ECO:0000256" key="2">
    <source>
        <dbReference type="ARBA" id="ARBA00006739"/>
    </source>
</evidence>
<comment type="caution">
    <text evidence="6">The sequence shown here is derived from an EMBL/GenBank/DDBJ whole genome shotgun (WGS) entry which is preliminary data.</text>
</comment>
<evidence type="ECO:0000313" key="7">
    <source>
        <dbReference type="Proteomes" id="UP000295258"/>
    </source>
</evidence>
<evidence type="ECO:0000256" key="3">
    <source>
        <dbReference type="ARBA" id="ARBA00022676"/>
    </source>
</evidence>
<gene>
    <name evidence="6" type="ORF">E1292_41450</name>
</gene>
<dbReference type="EMBL" id="SMKO01000193">
    <property type="protein sequence ID" value="TDC92764.1"/>
    <property type="molecule type" value="Genomic_DNA"/>
</dbReference>
<evidence type="ECO:0000313" key="6">
    <source>
        <dbReference type="EMBL" id="TDC92764.1"/>
    </source>
</evidence>
<reference evidence="6 7" key="1">
    <citation type="submission" date="2019-03" db="EMBL/GenBank/DDBJ databases">
        <title>Draft genome sequences of novel Actinobacteria.</title>
        <authorList>
            <person name="Sahin N."/>
            <person name="Ay H."/>
            <person name="Saygin H."/>
        </authorList>
    </citation>
    <scope>NUCLEOTIDE SEQUENCE [LARGE SCALE GENOMIC DNA]</scope>
    <source>
        <strain evidence="6 7">KC310</strain>
    </source>
</reference>
<dbReference type="PANTHER" id="PTHR43179">
    <property type="entry name" value="RHAMNOSYLTRANSFERASE WBBL"/>
    <property type="match status" value="1"/>
</dbReference>
<dbReference type="InterPro" id="IPR029044">
    <property type="entry name" value="Nucleotide-diphossugar_trans"/>
</dbReference>
<keyword evidence="7" id="KW-1185">Reference proteome</keyword>
<feature type="domain" description="Glycosyltransferase 2-like" evidence="5">
    <location>
        <begin position="3"/>
        <end position="111"/>
    </location>
</feature>
<protein>
    <submittedName>
        <fullName evidence="6">Glycosyltransferase</fullName>
    </submittedName>
</protein>
<dbReference type="InterPro" id="IPR001173">
    <property type="entry name" value="Glyco_trans_2-like"/>
</dbReference>
<dbReference type="GO" id="GO:0016757">
    <property type="term" value="F:glycosyltransferase activity"/>
    <property type="evidence" value="ECO:0007669"/>
    <property type="project" value="UniProtKB-KW"/>
</dbReference>
<dbReference type="PANTHER" id="PTHR43179:SF12">
    <property type="entry name" value="GALACTOFURANOSYLTRANSFERASE GLFT2"/>
    <property type="match status" value="1"/>
</dbReference>
<dbReference type="SUPFAM" id="SSF53448">
    <property type="entry name" value="Nucleotide-diphospho-sugar transferases"/>
    <property type="match status" value="1"/>
</dbReference>
<accession>A0A4R4UUC2</accession>
<proteinExistence type="inferred from homology"/>